<sequence length="63" mass="6980">MKRIIFNFCFVRLLFLFSQPGRDTPETAGSFLKDRKNLTVDGLGGDVVFQGVTAGLKRELAGM</sequence>
<dbReference type="AlphaFoldDB" id="R9I731"/>
<evidence type="ECO:0000313" key="4">
    <source>
        <dbReference type="Proteomes" id="UP000310760"/>
    </source>
</evidence>
<dbReference type="EMBL" id="ASSP01000016">
    <property type="protein sequence ID" value="EOS11936.1"/>
    <property type="molecule type" value="Genomic_DNA"/>
</dbReference>
<gene>
    <name evidence="1" type="ORF">C802_02511</name>
    <name evidence="2" type="ORF">E5339_01580</name>
</gene>
<protein>
    <submittedName>
        <fullName evidence="1">Uncharacterized protein</fullName>
    </submittedName>
</protein>
<dbReference type="Proteomes" id="UP000014200">
    <property type="component" value="Unassembled WGS sequence"/>
</dbReference>
<proteinExistence type="predicted"/>
<comment type="caution">
    <text evidence="1">The sequence shown here is derived from an EMBL/GenBank/DDBJ whole genome shotgun (WGS) entry which is preliminary data.</text>
</comment>
<accession>R9I731</accession>
<dbReference type="HOGENOM" id="CLU_2876457_0_0_10"/>
<dbReference type="PATRIC" id="fig|1235788.3.peg.2571"/>
<evidence type="ECO:0000313" key="3">
    <source>
        <dbReference type="Proteomes" id="UP000014200"/>
    </source>
</evidence>
<name>R9I731_9BACT</name>
<keyword evidence="3" id="KW-1185">Reference proteome</keyword>
<organism evidence="1 3">
    <name type="scientific">Phocaeicola sartorii</name>
    <dbReference type="NCBI Taxonomy" id="671267"/>
    <lineage>
        <taxon>Bacteria</taxon>
        <taxon>Pseudomonadati</taxon>
        <taxon>Bacteroidota</taxon>
        <taxon>Bacteroidia</taxon>
        <taxon>Bacteroidales</taxon>
        <taxon>Bacteroidaceae</taxon>
        <taxon>Phocaeicola</taxon>
    </lineage>
</organism>
<reference evidence="2 4" key="2">
    <citation type="submission" date="2019-04" db="EMBL/GenBank/DDBJ databases">
        <title>Microbes associate with the intestines of laboratory mice.</title>
        <authorList>
            <person name="Navarre W."/>
            <person name="Wong E."/>
            <person name="Huang K."/>
            <person name="Tropini C."/>
            <person name="Ng K."/>
            <person name="Yu B."/>
        </authorList>
    </citation>
    <scope>NUCLEOTIDE SEQUENCE [LARGE SCALE GENOMIC DNA]</scope>
    <source>
        <strain evidence="2 4">NM22_B1</strain>
    </source>
</reference>
<dbReference type="Proteomes" id="UP000310760">
    <property type="component" value="Unassembled WGS sequence"/>
</dbReference>
<reference evidence="1 3" key="1">
    <citation type="submission" date="2013-04" db="EMBL/GenBank/DDBJ databases">
        <title>The Genome Sequence of Bacteroides massiliensis dnLKV3.</title>
        <authorList>
            <consortium name="The Broad Institute Genomics Platform"/>
            <consortium name="The Broad Institute Genome Sequencing Center for Infectious Disease"/>
            <person name="Earl A."/>
            <person name="Xavier R."/>
            <person name="Kuhn K."/>
            <person name="Stappenbeck T."/>
            <person name="Walker B."/>
            <person name="Young S."/>
            <person name="Zeng Q."/>
            <person name="Gargeya S."/>
            <person name="Fitzgerald M."/>
            <person name="Haas B."/>
            <person name="Abouelleil A."/>
            <person name="Allen A.W."/>
            <person name="Alvarado L."/>
            <person name="Arachchi H.M."/>
            <person name="Berlin A.M."/>
            <person name="Chapman S.B."/>
            <person name="Gainer-Dewar J."/>
            <person name="Goldberg J."/>
            <person name="Griggs A."/>
            <person name="Gujja S."/>
            <person name="Hansen M."/>
            <person name="Howarth C."/>
            <person name="Imamovic A."/>
            <person name="Ireland A."/>
            <person name="Larimer J."/>
            <person name="McCowan C."/>
            <person name="Murphy C."/>
            <person name="Pearson M."/>
            <person name="Poon T.W."/>
            <person name="Priest M."/>
            <person name="Roberts A."/>
            <person name="Saif S."/>
            <person name="Shea T."/>
            <person name="Sisk P."/>
            <person name="Sykes S."/>
            <person name="Wortman J."/>
            <person name="Nusbaum C."/>
            <person name="Birren B."/>
        </authorList>
    </citation>
    <scope>NUCLEOTIDE SEQUENCE [LARGE SCALE GENOMIC DNA]</scope>
    <source>
        <strain evidence="1">DnLKV3</strain>
        <strain evidence="3">dnLKV3</strain>
    </source>
</reference>
<evidence type="ECO:0000313" key="1">
    <source>
        <dbReference type="EMBL" id="EOS11936.1"/>
    </source>
</evidence>
<evidence type="ECO:0000313" key="2">
    <source>
        <dbReference type="EMBL" id="TGY72921.1"/>
    </source>
</evidence>
<dbReference type="GeneID" id="82153218"/>
<dbReference type="RefSeq" id="WP_016276866.1">
    <property type="nucleotide sequence ID" value="NZ_CAKOCL010000003.1"/>
</dbReference>
<dbReference type="EMBL" id="SRYJ01000003">
    <property type="protein sequence ID" value="TGY72921.1"/>
    <property type="molecule type" value="Genomic_DNA"/>
</dbReference>